<protein>
    <submittedName>
        <fullName evidence="2">Uncharacterized protein</fullName>
    </submittedName>
</protein>
<keyword evidence="3" id="KW-0496">Mitochondrion</keyword>
<sequence length="160" mass="17148">MEALASPNALPSEMRQQTSTQSKDGFVTLASAAARIPELDALPTESIVRMVRIGIEAVRDLGRRSGQQEDKLTAAIEQLRKKEARGSKVNKAGFVQWMTVVHLVQAAETTTFVHAVRGAMRSDDGKETDDNVDNGGPERAALTTATILLGSMAATLAIML</sequence>
<feature type="region of interest" description="Disordered" evidence="1">
    <location>
        <begin position="1"/>
        <end position="22"/>
    </location>
</feature>
<geneLocation type="mitochondrion" evidence="3"/>
<dbReference type="EMBL" id="OVEO01000001">
    <property type="protein sequence ID" value="SPQ93673.1"/>
    <property type="molecule type" value="Genomic_DNA"/>
</dbReference>
<evidence type="ECO:0000313" key="4">
    <source>
        <dbReference type="Proteomes" id="UP000039324"/>
    </source>
</evidence>
<dbReference type="Proteomes" id="UP000039324">
    <property type="component" value="Unassembled WGS sequence"/>
</dbReference>
<keyword evidence="4" id="KW-1185">Reference proteome</keyword>
<evidence type="ECO:0000313" key="5">
    <source>
        <dbReference type="Proteomes" id="UP000290189"/>
    </source>
</evidence>
<accession>A0A0G4J4G8</accession>
<dbReference type="EMBL" id="CDSF01000122">
    <property type="protein sequence ID" value="CEP02136.1"/>
    <property type="molecule type" value="Genomic_DNA"/>
</dbReference>
<dbReference type="AlphaFoldDB" id="A0A0G4J4G8"/>
<organism evidence="2 4">
    <name type="scientific">Plasmodiophora brassicae</name>
    <name type="common">Clubroot disease agent</name>
    <dbReference type="NCBI Taxonomy" id="37360"/>
    <lineage>
        <taxon>Eukaryota</taxon>
        <taxon>Sar</taxon>
        <taxon>Rhizaria</taxon>
        <taxon>Endomyxa</taxon>
        <taxon>Phytomyxea</taxon>
        <taxon>Plasmodiophorida</taxon>
        <taxon>Plasmodiophoridae</taxon>
        <taxon>Plasmodiophora</taxon>
    </lineage>
</organism>
<evidence type="ECO:0000313" key="3">
    <source>
        <dbReference type="EMBL" id="SPQ93673.1"/>
    </source>
</evidence>
<reference evidence="3 5" key="2">
    <citation type="submission" date="2018-03" db="EMBL/GenBank/DDBJ databases">
        <authorList>
            <person name="Fogelqvist J."/>
        </authorList>
    </citation>
    <scope>NUCLEOTIDE SEQUENCE [LARGE SCALE GENOMIC DNA]</scope>
</reference>
<dbReference type="Proteomes" id="UP000290189">
    <property type="component" value="Unassembled WGS sequence"/>
</dbReference>
<name>A0A0G4J4G8_PLABS</name>
<evidence type="ECO:0000313" key="2">
    <source>
        <dbReference type="EMBL" id="CEP02136.1"/>
    </source>
</evidence>
<reference evidence="2 4" key="1">
    <citation type="submission" date="2015-02" db="EMBL/GenBank/DDBJ databases">
        <authorList>
            <person name="Chooi Y.-H."/>
        </authorList>
    </citation>
    <scope>NUCLEOTIDE SEQUENCE [LARGE SCALE GENOMIC DNA]</scope>
    <source>
        <strain evidence="2">E3</strain>
    </source>
</reference>
<gene>
    <name evidence="2" type="ORF">PBRA_002401</name>
    <name evidence="3" type="ORF">PLBR_LOCUS888</name>
</gene>
<proteinExistence type="predicted"/>
<evidence type="ECO:0000256" key="1">
    <source>
        <dbReference type="SAM" id="MobiDB-lite"/>
    </source>
</evidence>